<sequence length="137" mass="15654">MEDIMFGMFKRKETIQSIAHQVPIVLLREFGDKDVYLPDEVDKALTELGHDKLKDKARYQYAYGMFTSLASYEQLGLTEELGNYGYFQREVGKMLLNTPEPIDMHIYFELAQQHRFSQPSSDVAGEASVVDSVDGGY</sequence>
<dbReference type="PATRIC" id="fig|338187.36.peg.2421"/>
<dbReference type="AlphaFoldDB" id="A7N0E8"/>
<dbReference type="Proteomes" id="UP000008152">
    <property type="component" value="Chromosome I"/>
</dbReference>
<dbReference type="EMBL" id="CP000789">
    <property type="protein sequence ID" value="ABU71451.1"/>
    <property type="molecule type" value="Genomic_DNA"/>
</dbReference>
<gene>
    <name evidence="1" type="ordered locus">VIBHAR_02489</name>
</gene>
<name>A7N0E8_VIBC1</name>
<dbReference type="KEGG" id="vha:VIBHAR_02489"/>
<reference evidence="1 2" key="1">
    <citation type="submission" date="2007-08" db="EMBL/GenBank/DDBJ databases">
        <authorList>
            <consortium name="The Vibrio harveyi Genome Sequencing Project"/>
            <person name="Bassler B."/>
            <person name="Clifton S.W."/>
            <person name="Fulton L."/>
            <person name="Delehaunty K."/>
            <person name="Fronick C."/>
            <person name="Harrison M."/>
            <person name="Markivic C."/>
            <person name="Fulton R."/>
            <person name="Tin-Wollam A.-M."/>
            <person name="Shah N."/>
            <person name="Pepin K."/>
            <person name="Nash W."/>
            <person name="Thiruvilangam P."/>
            <person name="Bhonagiri V."/>
            <person name="Waters C."/>
            <person name="Tu K.C."/>
            <person name="Irgon J."/>
            <person name="Wilson R.K."/>
        </authorList>
    </citation>
    <scope>NUCLEOTIDE SEQUENCE [LARGE SCALE GENOMIC DNA]</scope>
    <source>
        <strain evidence="2">ATCC BAA-1116 / BB120</strain>
    </source>
</reference>
<proteinExistence type="predicted"/>
<protein>
    <submittedName>
        <fullName evidence="1">Uncharacterized protein</fullName>
    </submittedName>
</protein>
<evidence type="ECO:0000313" key="2">
    <source>
        <dbReference type="Proteomes" id="UP000008152"/>
    </source>
</evidence>
<evidence type="ECO:0000313" key="1">
    <source>
        <dbReference type="EMBL" id="ABU71451.1"/>
    </source>
</evidence>
<organism evidence="1 2">
    <name type="scientific">Vibrio campbellii (strain ATCC BAA-1116)</name>
    <dbReference type="NCBI Taxonomy" id="2902295"/>
    <lineage>
        <taxon>Bacteria</taxon>
        <taxon>Pseudomonadati</taxon>
        <taxon>Pseudomonadota</taxon>
        <taxon>Gammaproteobacteria</taxon>
        <taxon>Vibrionales</taxon>
        <taxon>Vibrionaceae</taxon>
        <taxon>Vibrio</taxon>
    </lineage>
</organism>
<accession>A7N0E8</accession>